<name>A0A366H5C1_9BACT</name>
<dbReference type="AlphaFoldDB" id="A0A366H5C1"/>
<proteinExistence type="predicted"/>
<dbReference type="EMBL" id="QNRR01000017">
    <property type="protein sequence ID" value="RBP36380.1"/>
    <property type="molecule type" value="Genomic_DNA"/>
</dbReference>
<sequence length="205" mass="22336">MFAPKVTDTITGISFLPPEPSSGLMAAINVLESIAACSVNHLQQGGYMADTEIHGLLQSYHVHLTSGGSLPACRDFLAFTALHQARKHAVTPEGEVSRMQRVLRQRLHDEVHYWSVGMMPGRPNSLYESCPSLRVACSLLGCPAVLSGDDSIVHVASLNPVSALVASAWIRHEITHAGKQDPPFVFPFIVDLATWESLQQRHFSA</sequence>
<dbReference type="Proteomes" id="UP000253426">
    <property type="component" value="Unassembled WGS sequence"/>
</dbReference>
<evidence type="ECO:0000313" key="1">
    <source>
        <dbReference type="EMBL" id="RBP36380.1"/>
    </source>
</evidence>
<dbReference type="OrthoDB" id="186900at2"/>
<protein>
    <submittedName>
        <fullName evidence="1">Uncharacterized protein</fullName>
    </submittedName>
</protein>
<gene>
    <name evidence="1" type="ORF">DES53_11791</name>
</gene>
<reference evidence="1 2" key="1">
    <citation type="submission" date="2018-06" db="EMBL/GenBank/DDBJ databases">
        <title>Genomic Encyclopedia of Type Strains, Phase IV (KMG-IV): sequencing the most valuable type-strain genomes for metagenomic binning, comparative biology and taxonomic classification.</title>
        <authorList>
            <person name="Goeker M."/>
        </authorList>
    </citation>
    <scope>NUCLEOTIDE SEQUENCE [LARGE SCALE GENOMIC DNA]</scope>
    <source>
        <strain evidence="1 2">DSM 25532</strain>
    </source>
</reference>
<dbReference type="RefSeq" id="WP_113961972.1">
    <property type="nucleotide sequence ID" value="NZ_QNRR01000017.1"/>
</dbReference>
<accession>A0A366H5C1</accession>
<keyword evidence="2" id="KW-1185">Reference proteome</keyword>
<evidence type="ECO:0000313" key="2">
    <source>
        <dbReference type="Proteomes" id="UP000253426"/>
    </source>
</evidence>
<organism evidence="1 2">
    <name type="scientific">Roseimicrobium gellanilyticum</name>
    <dbReference type="NCBI Taxonomy" id="748857"/>
    <lineage>
        <taxon>Bacteria</taxon>
        <taxon>Pseudomonadati</taxon>
        <taxon>Verrucomicrobiota</taxon>
        <taxon>Verrucomicrobiia</taxon>
        <taxon>Verrucomicrobiales</taxon>
        <taxon>Verrucomicrobiaceae</taxon>
        <taxon>Roseimicrobium</taxon>
    </lineage>
</organism>
<comment type="caution">
    <text evidence="1">The sequence shown here is derived from an EMBL/GenBank/DDBJ whole genome shotgun (WGS) entry which is preliminary data.</text>
</comment>